<dbReference type="Ensembl" id="ENSMPUT00000014154.1">
    <property type="protein sequence ID" value="ENSMPUP00000013933.1"/>
    <property type="gene ID" value="ENSMPUG00000014039.1"/>
</dbReference>
<dbReference type="AlphaFoldDB" id="M3YRH4"/>
<organism evidence="2">
    <name type="scientific">Mustela putorius furo</name>
    <name type="common">European domestic ferret</name>
    <name type="synonym">Mustela furo</name>
    <dbReference type="NCBI Taxonomy" id="9669"/>
    <lineage>
        <taxon>Eukaryota</taxon>
        <taxon>Metazoa</taxon>
        <taxon>Chordata</taxon>
        <taxon>Craniata</taxon>
        <taxon>Vertebrata</taxon>
        <taxon>Euteleostomi</taxon>
        <taxon>Mammalia</taxon>
        <taxon>Eutheria</taxon>
        <taxon>Laurasiatheria</taxon>
        <taxon>Carnivora</taxon>
        <taxon>Caniformia</taxon>
        <taxon>Musteloidea</taxon>
        <taxon>Mustelidae</taxon>
        <taxon>Mustelinae</taxon>
        <taxon>Mustela</taxon>
    </lineage>
</organism>
<dbReference type="HOGENOM" id="CLU_1739923_0_0_1"/>
<reference evidence="2" key="1">
    <citation type="submission" date="2024-06" db="UniProtKB">
        <authorList>
            <consortium name="Ensembl"/>
        </authorList>
    </citation>
    <scope>IDENTIFICATION</scope>
</reference>
<feature type="region of interest" description="Disordered" evidence="1">
    <location>
        <begin position="1"/>
        <end position="29"/>
    </location>
</feature>
<evidence type="ECO:0000313" key="2">
    <source>
        <dbReference type="Ensembl" id="ENSMPUP00000013933.1"/>
    </source>
</evidence>
<sequence>MTGHLERVGRSPVSGKEPPAGPMAAPPAFKPLASLQLQEVRSLCKKKEVKALCDEKRRHGDPVAPPACGRAHPTQPVGPPSPVHYHYTLLPNLPSVAPPQAGLTPPRPLFFREFYPAPPTQIHLQHLLPTLGPASRLPTCVLGPGSPESH</sequence>
<feature type="region of interest" description="Disordered" evidence="1">
    <location>
        <begin position="56"/>
        <end position="83"/>
    </location>
</feature>
<evidence type="ECO:0000256" key="1">
    <source>
        <dbReference type="SAM" id="MobiDB-lite"/>
    </source>
</evidence>
<protein>
    <submittedName>
        <fullName evidence="2">Uncharacterized protein</fullName>
    </submittedName>
</protein>
<accession>M3YRH4</accession>
<feature type="compositionally biased region" description="Pro residues" evidence="1">
    <location>
        <begin position="19"/>
        <end position="29"/>
    </location>
</feature>
<dbReference type="InParanoid" id="M3YRH4"/>
<proteinExistence type="predicted"/>
<dbReference type="EMBL" id="AEYP01042794">
    <property type="status" value="NOT_ANNOTATED_CDS"/>
    <property type="molecule type" value="Genomic_DNA"/>
</dbReference>
<name>M3YRH4_MUSPF</name>